<evidence type="ECO:0000256" key="1">
    <source>
        <dbReference type="SAM" id="MobiDB-lite"/>
    </source>
</evidence>
<keyword evidence="3" id="KW-1185">Reference proteome</keyword>
<protein>
    <submittedName>
        <fullName evidence="2">Uncharacterized protein</fullName>
    </submittedName>
</protein>
<sequence length="395" mass="44108">MPRHAKSTRSGSTKRSTRLLNMIKSLVTWKKSEAEPERSAPMPTTAPRPTPSCGLDNHRSGNLPARYRPYGARGHRATYDEDLYIPSHGQDYLPNNSYRGVDLPSKPARSRQVEQPLANSINYPTQGPSDHNHQDRSSNDLGIASSWLQERNDERERWADPNRRQRNYPVSHIASEWEGHIFGNSGISPPRPLNPTLMQPQPQRPFRFNWSLRESVVSELPADEDALQPRRGTIKKTSIRISMDVPSYMLDLGGTILESLPEPAPLAGLSEQTSRSTPKISAALFEPFQEPVTAFVRFGKTTPQPERLSAKRKDLRFDELPAPVVGIVAEASTDVSLRGVDCSEPLGSDSEDAACNEDNESPGECSSYVSGGSYYPRFWENRPYPMGDVITKGER</sequence>
<feature type="region of interest" description="Disordered" evidence="1">
    <location>
        <begin position="88"/>
        <end position="139"/>
    </location>
</feature>
<comment type="caution">
    <text evidence="2">The sequence shown here is derived from an EMBL/GenBank/DDBJ whole genome shotgun (WGS) entry which is preliminary data.</text>
</comment>
<feature type="region of interest" description="Disordered" evidence="1">
    <location>
        <begin position="346"/>
        <end position="367"/>
    </location>
</feature>
<dbReference type="Proteomes" id="UP000799772">
    <property type="component" value="Unassembled WGS sequence"/>
</dbReference>
<accession>A0A9P4IR24</accession>
<proteinExistence type="predicted"/>
<evidence type="ECO:0000313" key="2">
    <source>
        <dbReference type="EMBL" id="KAF2104508.1"/>
    </source>
</evidence>
<feature type="region of interest" description="Disordered" evidence="1">
    <location>
        <begin position="27"/>
        <end position="70"/>
    </location>
</feature>
<organism evidence="2 3">
    <name type="scientific">Rhizodiscina lignyota</name>
    <dbReference type="NCBI Taxonomy" id="1504668"/>
    <lineage>
        <taxon>Eukaryota</taxon>
        <taxon>Fungi</taxon>
        <taxon>Dikarya</taxon>
        <taxon>Ascomycota</taxon>
        <taxon>Pezizomycotina</taxon>
        <taxon>Dothideomycetes</taxon>
        <taxon>Pleosporomycetidae</taxon>
        <taxon>Aulographales</taxon>
        <taxon>Rhizodiscinaceae</taxon>
        <taxon>Rhizodiscina</taxon>
    </lineage>
</organism>
<dbReference type="EMBL" id="ML978121">
    <property type="protein sequence ID" value="KAF2104508.1"/>
    <property type="molecule type" value="Genomic_DNA"/>
</dbReference>
<name>A0A9P4IR24_9PEZI</name>
<dbReference type="AlphaFoldDB" id="A0A9P4IR24"/>
<feature type="compositionally biased region" description="Acidic residues" evidence="1">
    <location>
        <begin position="349"/>
        <end position="361"/>
    </location>
</feature>
<gene>
    <name evidence="2" type="ORF">NA57DRAFT_51329</name>
</gene>
<feature type="compositionally biased region" description="Polar residues" evidence="1">
    <location>
        <begin position="117"/>
        <end position="129"/>
    </location>
</feature>
<reference evidence="2" key="1">
    <citation type="journal article" date="2020" name="Stud. Mycol.">
        <title>101 Dothideomycetes genomes: a test case for predicting lifestyles and emergence of pathogens.</title>
        <authorList>
            <person name="Haridas S."/>
            <person name="Albert R."/>
            <person name="Binder M."/>
            <person name="Bloem J."/>
            <person name="Labutti K."/>
            <person name="Salamov A."/>
            <person name="Andreopoulos B."/>
            <person name="Baker S."/>
            <person name="Barry K."/>
            <person name="Bills G."/>
            <person name="Bluhm B."/>
            <person name="Cannon C."/>
            <person name="Castanera R."/>
            <person name="Culley D."/>
            <person name="Daum C."/>
            <person name="Ezra D."/>
            <person name="Gonzalez J."/>
            <person name="Henrissat B."/>
            <person name="Kuo A."/>
            <person name="Liang C."/>
            <person name="Lipzen A."/>
            <person name="Lutzoni F."/>
            <person name="Magnuson J."/>
            <person name="Mondo S."/>
            <person name="Nolan M."/>
            <person name="Ohm R."/>
            <person name="Pangilinan J."/>
            <person name="Park H.-J."/>
            <person name="Ramirez L."/>
            <person name="Alfaro M."/>
            <person name="Sun H."/>
            <person name="Tritt A."/>
            <person name="Yoshinaga Y."/>
            <person name="Zwiers L.-H."/>
            <person name="Turgeon B."/>
            <person name="Goodwin S."/>
            <person name="Spatafora J."/>
            <person name="Crous P."/>
            <person name="Grigoriev I."/>
        </authorList>
    </citation>
    <scope>NUCLEOTIDE SEQUENCE</scope>
    <source>
        <strain evidence="2">CBS 133067</strain>
    </source>
</reference>
<evidence type="ECO:0000313" key="3">
    <source>
        <dbReference type="Proteomes" id="UP000799772"/>
    </source>
</evidence>